<proteinExistence type="predicted"/>
<dbReference type="EMBL" id="CM017324">
    <property type="protein sequence ID" value="KAE8037244.1"/>
    <property type="molecule type" value="Genomic_DNA"/>
</dbReference>
<accession>A0A660KN53</accession>
<dbReference type="OrthoDB" id="1710287at2759"/>
<name>A0A660KN53_9ROSI</name>
<feature type="compositionally biased region" description="Low complexity" evidence="1">
    <location>
        <begin position="31"/>
        <end position="51"/>
    </location>
</feature>
<dbReference type="AlphaFoldDB" id="A0A660KN53"/>
<feature type="compositionally biased region" description="Polar residues" evidence="1">
    <location>
        <begin position="61"/>
        <end position="74"/>
    </location>
</feature>
<dbReference type="Proteomes" id="UP000327013">
    <property type="component" value="Chromosome 4"/>
</dbReference>
<keyword evidence="3" id="KW-1185">Reference proteome</keyword>
<evidence type="ECO:0000256" key="1">
    <source>
        <dbReference type="SAM" id="MobiDB-lite"/>
    </source>
</evidence>
<sequence length="83" mass="8495">MSRHRRQASLVLPPELIAGDEPAKPPDVGQASTAGALAGHGATGAGASVSTERSTDPLTAKQEQYSGNHCQNTPKKPPAQKPA</sequence>
<gene>
    <name evidence="2" type="ORF">FH972_009851</name>
</gene>
<reference evidence="2 3" key="1">
    <citation type="submission" date="2019-06" db="EMBL/GenBank/DDBJ databases">
        <title>A chromosomal-level reference genome of Carpinus fangiana (Coryloideae, Betulaceae).</title>
        <authorList>
            <person name="Yang X."/>
            <person name="Wang Z."/>
            <person name="Zhang L."/>
            <person name="Hao G."/>
            <person name="Liu J."/>
            <person name="Yang Y."/>
        </authorList>
    </citation>
    <scope>NUCLEOTIDE SEQUENCE [LARGE SCALE GENOMIC DNA]</scope>
    <source>
        <strain evidence="2">Cfa_2016G</strain>
        <tissue evidence="2">Leaf</tissue>
    </source>
</reference>
<organism evidence="2 3">
    <name type="scientific">Carpinus fangiana</name>
    <dbReference type="NCBI Taxonomy" id="176857"/>
    <lineage>
        <taxon>Eukaryota</taxon>
        <taxon>Viridiplantae</taxon>
        <taxon>Streptophyta</taxon>
        <taxon>Embryophyta</taxon>
        <taxon>Tracheophyta</taxon>
        <taxon>Spermatophyta</taxon>
        <taxon>Magnoliopsida</taxon>
        <taxon>eudicotyledons</taxon>
        <taxon>Gunneridae</taxon>
        <taxon>Pentapetalae</taxon>
        <taxon>rosids</taxon>
        <taxon>fabids</taxon>
        <taxon>Fagales</taxon>
        <taxon>Betulaceae</taxon>
        <taxon>Carpinus</taxon>
    </lineage>
</organism>
<evidence type="ECO:0000313" key="3">
    <source>
        <dbReference type="Proteomes" id="UP000327013"/>
    </source>
</evidence>
<feature type="region of interest" description="Disordered" evidence="1">
    <location>
        <begin position="1"/>
        <end position="83"/>
    </location>
</feature>
<evidence type="ECO:0000313" key="2">
    <source>
        <dbReference type="EMBL" id="KAE8037244.1"/>
    </source>
</evidence>
<protein>
    <submittedName>
        <fullName evidence="2">Uncharacterized protein</fullName>
    </submittedName>
</protein>